<comment type="caution">
    <text evidence="1">The sequence shown here is derived from an EMBL/GenBank/DDBJ whole genome shotgun (WGS) entry which is preliminary data.</text>
</comment>
<reference evidence="1 2" key="1">
    <citation type="journal article" date="2014" name="Agronomy (Basel)">
        <title>A Draft Genome Sequence for Ensete ventricosum, the Drought-Tolerant Tree Against Hunger.</title>
        <authorList>
            <person name="Harrison J."/>
            <person name="Moore K.A."/>
            <person name="Paszkiewicz K."/>
            <person name="Jones T."/>
            <person name="Grant M."/>
            <person name="Ambacheew D."/>
            <person name="Muzemil S."/>
            <person name="Studholme D.J."/>
        </authorList>
    </citation>
    <scope>NUCLEOTIDE SEQUENCE [LARGE SCALE GENOMIC DNA]</scope>
</reference>
<sequence>MVEAMSLMVASAAPFLKALSSSANGRRQVEHLRFLLSGFHFRLCVRAGGASGDGKAMITKEKSGWKIDYSGEKPATPLLDSINYPTHMKNLSTRVIGDLCLMQ</sequence>
<dbReference type="EMBL" id="AMZH03021344">
    <property type="protein sequence ID" value="RRT38287.1"/>
    <property type="molecule type" value="Genomic_DNA"/>
</dbReference>
<protein>
    <submittedName>
        <fullName evidence="1">Uncharacterized protein</fullName>
    </submittedName>
</protein>
<evidence type="ECO:0000313" key="2">
    <source>
        <dbReference type="Proteomes" id="UP000287651"/>
    </source>
</evidence>
<dbReference type="Proteomes" id="UP000287651">
    <property type="component" value="Unassembled WGS sequence"/>
</dbReference>
<proteinExistence type="predicted"/>
<organism evidence="1 2">
    <name type="scientific">Ensete ventricosum</name>
    <name type="common">Abyssinian banana</name>
    <name type="synonym">Musa ensete</name>
    <dbReference type="NCBI Taxonomy" id="4639"/>
    <lineage>
        <taxon>Eukaryota</taxon>
        <taxon>Viridiplantae</taxon>
        <taxon>Streptophyta</taxon>
        <taxon>Embryophyta</taxon>
        <taxon>Tracheophyta</taxon>
        <taxon>Spermatophyta</taxon>
        <taxon>Magnoliopsida</taxon>
        <taxon>Liliopsida</taxon>
        <taxon>Zingiberales</taxon>
        <taxon>Musaceae</taxon>
        <taxon>Ensete</taxon>
    </lineage>
</organism>
<dbReference type="AlphaFoldDB" id="A0A426XFM4"/>
<gene>
    <name evidence="1" type="ORF">B296_00049086</name>
</gene>
<name>A0A426XFM4_ENSVE</name>
<evidence type="ECO:0000313" key="1">
    <source>
        <dbReference type="EMBL" id="RRT38287.1"/>
    </source>
</evidence>
<accession>A0A426XFM4</accession>